<organism evidence="2 3">
    <name type="scientific">Rhynchospora breviuscula</name>
    <dbReference type="NCBI Taxonomy" id="2022672"/>
    <lineage>
        <taxon>Eukaryota</taxon>
        <taxon>Viridiplantae</taxon>
        <taxon>Streptophyta</taxon>
        <taxon>Embryophyta</taxon>
        <taxon>Tracheophyta</taxon>
        <taxon>Spermatophyta</taxon>
        <taxon>Magnoliopsida</taxon>
        <taxon>Liliopsida</taxon>
        <taxon>Poales</taxon>
        <taxon>Cyperaceae</taxon>
        <taxon>Cyperoideae</taxon>
        <taxon>Rhynchosporeae</taxon>
        <taxon>Rhynchospora</taxon>
    </lineage>
</organism>
<dbReference type="PANTHER" id="PTHR31029:SF4">
    <property type="entry name" value="CYCLIN-DEPENDENT KINASE-LIKE PROTEIN"/>
    <property type="match status" value="1"/>
</dbReference>
<accession>A0A9Q0CX75</accession>
<dbReference type="AlphaFoldDB" id="A0A9Q0CX75"/>
<dbReference type="InterPro" id="IPR042316">
    <property type="entry name" value="IRKI-like"/>
</dbReference>
<evidence type="ECO:0000313" key="3">
    <source>
        <dbReference type="Proteomes" id="UP001151287"/>
    </source>
</evidence>
<proteinExistence type="predicted"/>
<feature type="region of interest" description="Disordered" evidence="1">
    <location>
        <begin position="1"/>
        <end position="81"/>
    </location>
</feature>
<gene>
    <name evidence="2" type="ORF">LUZ63_001601</name>
</gene>
<keyword evidence="3" id="KW-1185">Reference proteome</keyword>
<dbReference type="PANTHER" id="PTHR31029">
    <property type="entry name" value="CYCLIN-DEPENDENT KINASE-LIKE PROTEIN"/>
    <property type="match status" value="1"/>
</dbReference>
<comment type="caution">
    <text evidence="2">The sequence shown here is derived from an EMBL/GenBank/DDBJ whole genome shotgun (WGS) entry which is preliminary data.</text>
</comment>
<dbReference type="EMBL" id="JAMQYH010000001">
    <property type="protein sequence ID" value="KAJ1701822.1"/>
    <property type="molecule type" value="Genomic_DNA"/>
</dbReference>
<evidence type="ECO:0000256" key="1">
    <source>
        <dbReference type="SAM" id="MobiDB-lite"/>
    </source>
</evidence>
<dbReference type="Proteomes" id="UP001151287">
    <property type="component" value="Unassembled WGS sequence"/>
</dbReference>
<feature type="compositionally biased region" description="Basic and acidic residues" evidence="1">
    <location>
        <begin position="9"/>
        <end position="33"/>
    </location>
</feature>
<protein>
    <submittedName>
        <fullName evidence="2">Uncharacterized protein</fullName>
    </submittedName>
</protein>
<dbReference type="OrthoDB" id="785851at2759"/>
<name>A0A9Q0CX75_9POAL</name>
<feature type="compositionally biased region" description="Basic and acidic residues" evidence="1">
    <location>
        <begin position="45"/>
        <end position="56"/>
    </location>
</feature>
<reference evidence="2" key="1">
    <citation type="journal article" date="2022" name="Cell">
        <title>Repeat-based holocentromeres influence genome architecture and karyotype evolution.</title>
        <authorList>
            <person name="Hofstatter P.G."/>
            <person name="Thangavel G."/>
            <person name="Lux T."/>
            <person name="Neumann P."/>
            <person name="Vondrak T."/>
            <person name="Novak P."/>
            <person name="Zhang M."/>
            <person name="Costa L."/>
            <person name="Castellani M."/>
            <person name="Scott A."/>
            <person name="Toegelov H."/>
            <person name="Fuchs J."/>
            <person name="Mata-Sucre Y."/>
            <person name="Dias Y."/>
            <person name="Vanzela A.L.L."/>
            <person name="Huettel B."/>
            <person name="Almeida C.C.S."/>
            <person name="Simkova H."/>
            <person name="Souza G."/>
            <person name="Pedrosa-Harand A."/>
            <person name="Macas J."/>
            <person name="Mayer K.F.X."/>
            <person name="Houben A."/>
            <person name="Marques A."/>
        </authorList>
    </citation>
    <scope>NUCLEOTIDE SEQUENCE</scope>
    <source>
        <strain evidence="2">RhyBre1mFocal</strain>
    </source>
</reference>
<sequence>MASSPLSDYLHDSLSTHRRRHDELIEENREKKPQLKTPGRTTKATTKEVSAHEPHQYTEPFAPTLPPLVPQRKQKVNRRSISFADCRPSIVPLEKSSDRASHRHSTSDTSEEWRLVATELSKKLLATARKRDDAVVEASRLRQTISELHRELASKNDVPSLVGSLSIEKFLRSVSAARSAIRMLARTLSSNVRPYVSPSVLLPHHMEALLNQIFYNGFELTDEDEMQIADPSARCKMNQSEYGSLQELNWDQVLIKGTRHYSDRLSRFCDRRMSEVVGSLGWAPRVWPEHILRTFFGAAKSAWAVRLLARSVHPPVPIMRVDPGTSFDSRFMEDVSMDETDLAQPVTVKLLVAPGFNVYTSSSCVVKCKVLCGPKTQDGRSRNIVVDNSQRKDGK</sequence>
<evidence type="ECO:0000313" key="2">
    <source>
        <dbReference type="EMBL" id="KAJ1701822.1"/>
    </source>
</evidence>